<comment type="caution">
    <text evidence="2">The sequence shown here is derived from an EMBL/GenBank/DDBJ whole genome shotgun (WGS) entry which is preliminary data.</text>
</comment>
<dbReference type="InterPro" id="IPR002591">
    <property type="entry name" value="Phosphodiest/P_Trfase"/>
</dbReference>
<dbReference type="PANTHER" id="PTHR10151:SF120">
    <property type="entry name" value="BIS(5'-ADENOSYL)-TRIPHOSPHATASE"/>
    <property type="match status" value="1"/>
</dbReference>
<gene>
    <name evidence="2" type="ORF">IFO69_15310</name>
</gene>
<dbReference type="InterPro" id="IPR017850">
    <property type="entry name" value="Alkaline_phosphatase_core_sf"/>
</dbReference>
<evidence type="ECO:0000256" key="1">
    <source>
        <dbReference type="SAM" id="SignalP"/>
    </source>
</evidence>
<dbReference type="PANTHER" id="PTHR10151">
    <property type="entry name" value="ECTONUCLEOTIDE PYROPHOSPHATASE/PHOSPHODIESTERASE"/>
    <property type="match status" value="1"/>
</dbReference>
<dbReference type="Gene3D" id="3.40.720.10">
    <property type="entry name" value="Alkaline Phosphatase, subunit A"/>
    <property type="match status" value="1"/>
</dbReference>
<accession>A0ABR9AMT8</accession>
<dbReference type="RefSeq" id="WP_192011000.1">
    <property type="nucleotide sequence ID" value="NZ_JACYTQ010000005.1"/>
</dbReference>
<dbReference type="EMBL" id="JACYTQ010000005">
    <property type="protein sequence ID" value="MBD8490123.1"/>
    <property type="molecule type" value="Genomic_DNA"/>
</dbReference>
<name>A0ABR9AMT8_9BACT</name>
<keyword evidence="1" id="KW-0732">Signal</keyword>
<dbReference type="Pfam" id="PF01663">
    <property type="entry name" value="Phosphodiest"/>
    <property type="match status" value="1"/>
</dbReference>
<reference evidence="2 3" key="1">
    <citation type="submission" date="2020-09" db="EMBL/GenBank/DDBJ databases">
        <title>Echinicola sp. CAU 1574 isolated from sand of Sido Beach.</title>
        <authorList>
            <person name="Kim W."/>
        </authorList>
    </citation>
    <scope>NUCLEOTIDE SEQUENCE [LARGE SCALE GENOMIC DNA]</scope>
    <source>
        <strain evidence="2 3">CAU 1574</strain>
    </source>
</reference>
<dbReference type="Proteomes" id="UP000647133">
    <property type="component" value="Unassembled WGS sequence"/>
</dbReference>
<keyword evidence="3" id="KW-1185">Reference proteome</keyword>
<organism evidence="2 3">
    <name type="scientific">Echinicola arenosa</name>
    <dbReference type="NCBI Taxonomy" id="2774144"/>
    <lineage>
        <taxon>Bacteria</taxon>
        <taxon>Pseudomonadati</taxon>
        <taxon>Bacteroidota</taxon>
        <taxon>Cytophagia</taxon>
        <taxon>Cytophagales</taxon>
        <taxon>Cyclobacteriaceae</taxon>
        <taxon>Echinicola</taxon>
    </lineage>
</organism>
<dbReference type="SUPFAM" id="SSF53649">
    <property type="entry name" value="Alkaline phosphatase-like"/>
    <property type="match status" value="1"/>
</dbReference>
<evidence type="ECO:0000313" key="3">
    <source>
        <dbReference type="Proteomes" id="UP000647133"/>
    </source>
</evidence>
<feature type="chain" id="PRO_5046187113" evidence="1">
    <location>
        <begin position="21"/>
        <end position="409"/>
    </location>
</feature>
<feature type="signal peptide" evidence="1">
    <location>
        <begin position="1"/>
        <end position="20"/>
    </location>
</feature>
<protein>
    <submittedName>
        <fullName evidence="2">Alkaline phosphatase family protein</fullName>
    </submittedName>
</protein>
<evidence type="ECO:0000313" key="2">
    <source>
        <dbReference type="EMBL" id="MBD8490123.1"/>
    </source>
</evidence>
<sequence length="409" mass="46735">MKRVFIVAVCFSMLFFQARAQERAKKALFVILDGIPADVLDSVPTPNIDRVIKAGGYTKALMGGDVGTYSQTPTISAVGYNSLLTGTWVNKHNVWGNSIKQPNYHYWTIFRYFKSAFPEKQTAIFSTWLDNRTKLVGANLPATNWFDFDYYFDGMENDTLNFPHDEERNYIHLIDEAVSKETARYIKAEAPDLSWMYLEYSDDMGHKYGNSPQMIDGVRKADVQIGRVWEAIQYREKKFDEDWLIVITTDHGREENGFGHGGQSERERTIWIATNAKQTNQHFNDQAEMVDILPSMACHLGLNIPKKYAMELDGVSFIGELSADKMVAKVENGQLQLSWKSYADKQIGRVWLATTNHFKEGDLDNYWLMGEVELGQESASFSLKGTASDIYKVVMETPSGYLNYWVLKE</sequence>
<proteinExistence type="predicted"/>